<dbReference type="Proteomes" id="UP000226442">
    <property type="component" value="Unassembled WGS sequence"/>
</dbReference>
<dbReference type="CDD" id="cd06260">
    <property type="entry name" value="DUF820-like"/>
    <property type="match status" value="1"/>
</dbReference>
<keyword evidence="4" id="KW-1185">Reference proteome</keyword>
<sequence length="277" mass="31761">MSQSIAPVLEEKQTDTSPTLTFEEYRVYQSNDDVQYELYKGKLIPMPTATVLHIKICEYLVYQLQRYLAAHNLNLVVKTGLGVRTDENKSRIPDVVVCTQSLVEQAAARPGAGILDFDEKPLLVIEVVSENRRADYAIKRGEYELANVPEYVIVDPKSGKQKIRLLAFIDGEESYTQTDFLPGEEMISVVFPDWVLSVDEILNPPFVEELVKAERARLQESQQQVVIERQRTQQLEQEAIIQRQRTQEERQRAQDERQRADKLAAKLRELGVDPDTV</sequence>
<dbReference type="EMBL" id="NXIB02000061">
    <property type="protein sequence ID" value="PHX55216.1"/>
    <property type="molecule type" value="Genomic_DNA"/>
</dbReference>
<dbReference type="PANTHER" id="PTHR34107">
    <property type="entry name" value="SLL0198 PROTEIN-RELATED"/>
    <property type="match status" value="1"/>
</dbReference>
<dbReference type="RefSeq" id="WP_096832239.1">
    <property type="nucleotide sequence ID" value="NZ_NXIB02000061.1"/>
</dbReference>
<reference evidence="3" key="1">
    <citation type="submission" date="2017-10" db="EMBL/GenBank/DDBJ databases">
        <title>Draft genome sequence of the planktic cyanobacteria Tychonema bourrellyi isolated from alpine lentic freshwater.</title>
        <authorList>
            <person name="Tett A."/>
            <person name="Armanini F."/>
            <person name="Asnicar F."/>
            <person name="Boscaini A."/>
            <person name="Pasolli E."/>
            <person name="Zolfo M."/>
            <person name="Donati C."/>
            <person name="Salmaso N."/>
            <person name="Segata N."/>
        </authorList>
    </citation>
    <scope>NUCLEOTIDE SEQUENCE</scope>
    <source>
        <strain evidence="3">FEM_GT703</strain>
    </source>
</reference>
<keyword evidence="1" id="KW-0175">Coiled coil</keyword>
<feature type="domain" description="Putative restriction endonuclease" evidence="2">
    <location>
        <begin position="22"/>
        <end position="198"/>
    </location>
</feature>
<name>A0A2G4F0D9_9CYAN</name>
<dbReference type="InterPro" id="IPR012296">
    <property type="entry name" value="Nuclease_put_TT1808"/>
</dbReference>
<evidence type="ECO:0000313" key="3">
    <source>
        <dbReference type="EMBL" id="PHX55216.1"/>
    </source>
</evidence>
<dbReference type="Gene3D" id="3.90.1570.10">
    <property type="entry name" value="tt1808, chain A"/>
    <property type="match status" value="1"/>
</dbReference>
<organism evidence="3 4">
    <name type="scientific">Tychonema bourrellyi FEM_GT703</name>
    <dbReference type="NCBI Taxonomy" id="2040638"/>
    <lineage>
        <taxon>Bacteria</taxon>
        <taxon>Bacillati</taxon>
        <taxon>Cyanobacteriota</taxon>
        <taxon>Cyanophyceae</taxon>
        <taxon>Oscillatoriophycideae</taxon>
        <taxon>Oscillatoriales</taxon>
        <taxon>Microcoleaceae</taxon>
        <taxon>Tychonema</taxon>
    </lineage>
</organism>
<dbReference type="InterPro" id="IPR008538">
    <property type="entry name" value="Uma2"/>
</dbReference>
<gene>
    <name evidence="3" type="ORF">CP500_012010</name>
</gene>
<evidence type="ECO:0000313" key="4">
    <source>
        <dbReference type="Proteomes" id="UP000226442"/>
    </source>
</evidence>
<evidence type="ECO:0000259" key="2">
    <source>
        <dbReference type="Pfam" id="PF05685"/>
    </source>
</evidence>
<evidence type="ECO:0000256" key="1">
    <source>
        <dbReference type="SAM" id="Coils"/>
    </source>
</evidence>
<accession>A0A2G4F0D9</accession>
<feature type="coiled-coil region" evidence="1">
    <location>
        <begin position="218"/>
        <end position="270"/>
    </location>
</feature>
<comment type="caution">
    <text evidence="3">The sequence shown here is derived from an EMBL/GenBank/DDBJ whole genome shotgun (WGS) entry which is preliminary data.</text>
</comment>
<dbReference type="OrthoDB" id="428427at2"/>
<dbReference type="InterPro" id="IPR011335">
    <property type="entry name" value="Restrct_endonuc-II-like"/>
</dbReference>
<protein>
    <recommendedName>
        <fullName evidence="2">Putative restriction endonuclease domain-containing protein</fullName>
    </recommendedName>
</protein>
<dbReference type="AlphaFoldDB" id="A0A2G4F0D9"/>
<dbReference type="PANTHER" id="PTHR34107:SF2">
    <property type="entry name" value="SLL0888 PROTEIN"/>
    <property type="match status" value="1"/>
</dbReference>
<proteinExistence type="predicted"/>
<dbReference type="SUPFAM" id="SSF52980">
    <property type="entry name" value="Restriction endonuclease-like"/>
    <property type="match status" value="1"/>
</dbReference>
<dbReference type="Pfam" id="PF05685">
    <property type="entry name" value="Uma2"/>
    <property type="match status" value="1"/>
</dbReference>